<accession>A0A831PHB3</accession>
<dbReference type="Pfam" id="PF14907">
    <property type="entry name" value="NTP_transf_5"/>
    <property type="match status" value="1"/>
</dbReference>
<dbReference type="InterPro" id="IPR039498">
    <property type="entry name" value="NTP_transf_5"/>
</dbReference>
<proteinExistence type="predicted"/>
<gene>
    <name evidence="1" type="ORF">ENN94_03250</name>
</gene>
<dbReference type="EMBL" id="DSDO01000224">
    <property type="protein sequence ID" value="HDR46698.1"/>
    <property type="molecule type" value="Genomic_DNA"/>
</dbReference>
<comment type="caution">
    <text evidence="1">The sequence shown here is derived from an EMBL/GenBank/DDBJ whole genome shotgun (WGS) entry which is preliminary data.</text>
</comment>
<name>A0A831PHB3_9BACT</name>
<evidence type="ECO:0008006" key="2">
    <source>
        <dbReference type="Google" id="ProtNLM"/>
    </source>
</evidence>
<organism evidence="1">
    <name type="scientific">Geoalkalibacter subterraneus</name>
    <dbReference type="NCBI Taxonomy" id="483547"/>
    <lineage>
        <taxon>Bacteria</taxon>
        <taxon>Pseudomonadati</taxon>
        <taxon>Thermodesulfobacteriota</taxon>
        <taxon>Desulfuromonadia</taxon>
        <taxon>Desulfuromonadales</taxon>
        <taxon>Geoalkalibacteraceae</taxon>
        <taxon>Geoalkalibacter</taxon>
    </lineage>
</organism>
<sequence>MMNRMGKAPIIEALLKPQETLQWPPRRWEGFLQLARSLNLLAKFAFRAESTDILDRLPYKVCEQLIAARNLAEHHRRTVSWEVQCLVNLLSYREIDFILLKGGAYIMAGLPAGLGRKVSDVDILVRKGSLEKAEQILLLAGWEHIKLNPYDQRYYRRYMHEIPPLKHKDRKTFLDVHHTILPETGRLHPDPDLLWEDAQPVQDEYWRVLSPEDMVLHSAAHLFQDGDLEGGLRDLFDLDDLMHDFAMRDENFWGNLHERAQRLDLTRPLFYALTFCHEILGTAIPDRAMKQAQQGAPNPAVTQVMRYLAHRTLVPTTPDGRKRSNSWQQTALYIRSHWLRMPPALLVNHLFHKGWRAAFPSSKT</sequence>
<dbReference type="Proteomes" id="UP000886162">
    <property type="component" value="Unassembled WGS sequence"/>
</dbReference>
<evidence type="ECO:0000313" key="1">
    <source>
        <dbReference type="EMBL" id="HDR46698.1"/>
    </source>
</evidence>
<reference evidence="1" key="1">
    <citation type="journal article" date="2020" name="mSystems">
        <title>Genome- and Community-Level Interaction Insights into Carbon Utilization and Element Cycling Functions of Hydrothermarchaeota in Hydrothermal Sediment.</title>
        <authorList>
            <person name="Zhou Z."/>
            <person name="Liu Y."/>
            <person name="Xu W."/>
            <person name="Pan J."/>
            <person name="Luo Z.H."/>
            <person name="Li M."/>
        </authorList>
    </citation>
    <scope>NUCLEOTIDE SEQUENCE [LARGE SCALE GENOMIC DNA]</scope>
    <source>
        <strain evidence="1">SpSt-1220</strain>
    </source>
</reference>
<dbReference type="AlphaFoldDB" id="A0A831PHB3"/>
<protein>
    <recommendedName>
        <fullName evidence="2">Nucleotidyltransferase family protein</fullName>
    </recommendedName>
</protein>